<keyword evidence="2 4" id="KW-0863">Zinc-finger</keyword>
<dbReference type="SMART" id="SM00249">
    <property type="entry name" value="PHD"/>
    <property type="match status" value="1"/>
</dbReference>
<dbReference type="PROSITE" id="PS01359">
    <property type="entry name" value="ZF_PHD_1"/>
    <property type="match status" value="1"/>
</dbReference>
<keyword evidence="5" id="KW-0175">Coiled coil</keyword>
<feature type="compositionally biased region" description="Acidic residues" evidence="6">
    <location>
        <begin position="304"/>
        <end position="322"/>
    </location>
</feature>
<feature type="compositionally biased region" description="Polar residues" evidence="6">
    <location>
        <begin position="242"/>
        <end position="268"/>
    </location>
</feature>
<dbReference type="EnsemblMetazoa" id="AALFPA23_014321.R20819">
    <property type="protein sequence ID" value="AALFPA23_014321.P20819"/>
    <property type="gene ID" value="AALFPA23_014321"/>
</dbReference>
<dbReference type="Gene3D" id="3.10.10.10">
    <property type="entry name" value="HIV Type 1 Reverse Transcriptase, subunit A, domain 1"/>
    <property type="match status" value="1"/>
</dbReference>
<evidence type="ECO:0000259" key="7">
    <source>
        <dbReference type="PROSITE" id="PS50016"/>
    </source>
</evidence>
<dbReference type="Pfam" id="PF18701">
    <property type="entry name" value="DUF5641"/>
    <property type="match status" value="1"/>
</dbReference>
<sequence>MYSKLILMQFMQEISNPTVINKVRLKNRKQIRCICNKLEISFTRSGSAVNLNMRKGSSKRSNVRFEQTDDPENGIGQDVAGLFTNCKICDSGENSRMVCCDVCGEWYHFECVGVDESIANVDWSCSKCIADPGVASAIPSTAPGTRTTATITTSSQSADYQVLQRQMESMQQMMAEQQKNFERLLKAKEEDQRRALERQRIYFETLSKRTEQQNTADDQTPNSRNQPSPMFQRSSGLRAPSIQIQPSANSTTIAGTSRVTGPRRTTSGHGAAGIERQLALLAKKQALEMKHLEERLRLMQFNDDAGDDPDQVGEDTGLDPEAQEFTPTADLFQLSQPHAELSRSQLAARQAVAKELPLFSGAPEEWPLFIATYENTTRMCGYSDEENLLRLQRSLKGKALEAVRSRLLYPAGLPGVLQTLRTLFGRPEVIIHSLVYKIRNMPSPKTEKLSTLIDFGVAVQNMCATIKACGLDEQLYNVALLQELVDRLPSTIKLNWALHRQTLQSATLSNFADWLEMLVEAACAVTIPTSSSFNPARSEKRSRREDLNIHVECDPEENATSKPLMKQATKGCPICHGSCSSVATCKKFQLLEISARWESLKQHKLCRKCLKKHFGACEVKNPCGKNGCSYMHHAMLHDDTRYQTKMISQKTRGSDNPDNNSSQSCNTHVNQDGKILFRYVPVILHGRGVTVKTYAFMDDGSSATFMEHSLLEELKLDGKPTPLCLGWTADQHREEKESVKLSLEISGVTESSKRYELPKVHTVRRLALPKQTVEVETLAQKYKHLDGLPIAAYQNVAPRILLGVDSCRLSYALNSREGSDGEPVASRTRLGWVVYGPCTGATEESNITYSAHHSYHICPCSEEHDAELHKSVKDYFALENIGVKRPEKPMLSKEDERAVQLLESQTKFNGTRYETGLIWRYENIKLPPSKQMAMKRLVCLEKKLGKDPTLSKAFNEKLREYQEKGYIRKMLPSEVDDNHPRSWYLPIFPVQNPNKPGKLRIVWDAAARVNGLSLNSVLLKGPDLLKSIVAVLCKFREFKIAVAGDIVEMFHQVLMNPVDQHSLKFLWRGCDESRDPDVYTMVVMIFGASCSPCCAQFIKNMNAQRFTSQFPRAVEAVVDEHYVDDMLTSVESETEAQELVKQVEHIHGQAGFKIHNWLSNSRSVLEAMGAEGMREKSLNTTAEHASDKVLGMWWCTTSDELTFKVSPRYDSDLLSGRSIPTKRQVLSTLMTIYDPLGLLGNFLMFLKILLQEIWRSGVAWDEPIGPKQLEKWKQWLKVLPRIESVRIPRCYRTQTTVSERNNIQLHVFVDASENGYAAVAYLRFEEGGTIECALVGSKTRVAPLRFVSIPRLELQAAVIGARLASHILDTLKLKPTSKFFWSDSRDVICWLNSDNRKYSQFVGCRVGEILELTEASEWRWISTKTNVADDATKWQSLPNLSSRGRWFRGPPFLWEPQDRWPVVQRCPGTTTLELRAHVQHHSIHEVVINVSKFTQWKRLVRHTAFVRRFPTNIRRKIAGQERFTGPLTKDELKEAENYLYRKAQSECFAEEIRILQDSDPEQPWKNKRKLMKHSSLYKLSPFIDDDAIIRMDGRIDACEHVSNGVKRPILLPKRHHVTELILLDVHQRYFHQNHQTILNEVRQMFYVPSLRSVYRSVRSRCQFCKVRNAMPQQPMMGKLPSMRFKPFIKPFSYVGIDYFGPLTVMVGRRVEKRWGVLITCMTIRAVHIEVAHSLSTESCIIAIRNFVARRGMPLEIISDRGTNFVGASRELKETLQKMDQNRLIESFVSANTKWSFNPPATPHFGGCWERLIQSVKKCLNLIKPNRTPTDELLRNLLTEIEFVINSRPLTELPIENDEASPLTPNHFLIGSSNGSKPPIAFNDSAVSVTYSRTMSMICADQFWRRWVAEYLPTLTKRTKWFQPVKPLEIGNIVVVVDEKLPRNCWPKGRIIGVTRSKDGQVRRASVQTAGGIFERSAANMAVIEVGSIVSSSD</sequence>
<dbReference type="InterPro" id="IPR012337">
    <property type="entry name" value="RNaseH-like_sf"/>
</dbReference>
<dbReference type="Proteomes" id="UP000069940">
    <property type="component" value="Unassembled WGS sequence"/>
</dbReference>
<reference evidence="10" key="1">
    <citation type="journal article" date="2015" name="Proc. Natl. Acad. Sci. U.S.A.">
        <title>Genome sequence of the Asian Tiger mosquito, Aedes albopictus, reveals insights into its biology, genetics, and evolution.</title>
        <authorList>
            <person name="Chen X.G."/>
            <person name="Jiang X."/>
            <person name="Gu J."/>
            <person name="Xu M."/>
            <person name="Wu Y."/>
            <person name="Deng Y."/>
            <person name="Zhang C."/>
            <person name="Bonizzoni M."/>
            <person name="Dermauw W."/>
            <person name="Vontas J."/>
            <person name="Armbruster P."/>
            <person name="Huang X."/>
            <person name="Yang Y."/>
            <person name="Zhang H."/>
            <person name="He W."/>
            <person name="Peng H."/>
            <person name="Liu Y."/>
            <person name="Wu K."/>
            <person name="Chen J."/>
            <person name="Lirakis M."/>
            <person name="Topalis P."/>
            <person name="Van Leeuwen T."/>
            <person name="Hall A.B."/>
            <person name="Jiang X."/>
            <person name="Thorpe C."/>
            <person name="Mueller R.L."/>
            <person name="Sun C."/>
            <person name="Waterhouse R.M."/>
            <person name="Yan G."/>
            <person name="Tu Z.J."/>
            <person name="Fang X."/>
            <person name="James A.A."/>
        </authorList>
    </citation>
    <scope>NUCLEOTIDE SEQUENCE [LARGE SCALE GENOMIC DNA]</scope>
    <source>
        <strain evidence="10">Foshan</strain>
    </source>
</reference>
<protein>
    <submittedName>
        <fullName evidence="9">Uncharacterized protein</fullName>
    </submittedName>
</protein>
<dbReference type="Gene3D" id="3.30.40.10">
    <property type="entry name" value="Zinc/RING finger domain, C3HC4 (zinc finger)"/>
    <property type="match status" value="1"/>
</dbReference>
<dbReference type="InterPro" id="IPR001584">
    <property type="entry name" value="Integrase_cat-core"/>
</dbReference>
<accession>A0ABM1Z2A5</accession>
<evidence type="ECO:0000256" key="2">
    <source>
        <dbReference type="ARBA" id="ARBA00022771"/>
    </source>
</evidence>
<feature type="compositionally biased region" description="Polar residues" evidence="6">
    <location>
        <begin position="212"/>
        <end position="235"/>
    </location>
</feature>
<dbReference type="InterPro" id="IPR005312">
    <property type="entry name" value="DUF1759"/>
</dbReference>
<evidence type="ECO:0000313" key="9">
    <source>
        <dbReference type="EnsemblMetazoa" id="AALFPA23_014321.P20818"/>
    </source>
</evidence>
<dbReference type="PROSITE" id="PS50016">
    <property type="entry name" value="ZF_PHD_2"/>
    <property type="match status" value="1"/>
</dbReference>
<dbReference type="InterPro" id="IPR043128">
    <property type="entry name" value="Rev_trsase/Diguanyl_cyclase"/>
</dbReference>
<dbReference type="InterPro" id="IPR019786">
    <property type="entry name" value="Zinc_finger_PHD-type_CS"/>
</dbReference>
<dbReference type="InterPro" id="IPR036397">
    <property type="entry name" value="RNaseH_sf"/>
</dbReference>
<feature type="domain" description="PHD-type" evidence="7">
    <location>
        <begin position="83"/>
        <end position="131"/>
    </location>
</feature>
<evidence type="ECO:0000259" key="8">
    <source>
        <dbReference type="PROSITE" id="PS50994"/>
    </source>
</evidence>
<dbReference type="Gene3D" id="3.30.420.10">
    <property type="entry name" value="Ribonuclease H-like superfamily/Ribonuclease H"/>
    <property type="match status" value="1"/>
</dbReference>
<feature type="region of interest" description="Disordered" evidence="6">
    <location>
        <begin position="302"/>
        <end position="322"/>
    </location>
</feature>
<dbReference type="SUPFAM" id="SSF56672">
    <property type="entry name" value="DNA/RNA polymerases"/>
    <property type="match status" value="1"/>
</dbReference>
<dbReference type="PROSITE" id="PS50994">
    <property type="entry name" value="INTEGRASE"/>
    <property type="match status" value="1"/>
</dbReference>
<dbReference type="RefSeq" id="XP_062705958.1">
    <property type="nucleotide sequence ID" value="XM_062849974.1"/>
</dbReference>
<dbReference type="InterPro" id="IPR013083">
    <property type="entry name" value="Znf_RING/FYVE/PHD"/>
</dbReference>
<dbReference type="InterPro" id="IPR001965">
    <property type="entry name" value="Znf_PHD"/>
</dbReference>
<proteinExistence type="predicted"/>
<dbReference type="Pfam" id="PF03564">
    <property type="entry name" value="DUF1759"/>
    <property type="match status" value="1"/>
</dbReference>
<dbReference type="GeneID" id="109428619"/>
<keyword evidence="3" id="KW-0862">Zinc</keyword>
<feature type="coiled-coil region" evidence="5">
    <location>
        <begin position="160"/>
        <end position="194"/>
    </location>
</feature>
<evidence type="ECO:0000256" key="1">
    <source>
        <dbReference type="ARBA" id="ARBA00022723"/>
    </source>
</evidence>
<evidence type="ECO:0000256" key="5">
    <source>
        <dbReference type="SAM" id="Coils"/>
    </source>
</evidence>
<feature type="region of interest" description="Disordered" evidence="6">
    <location>
        <begin position="647"/>
        <end position="666"/>
    </location>
</feature>
<dbReference type="SUPFAM" id="SSF53098">
    <property type="entry name" value="Ribonuclease H-like"/>
    <property type="match status" value="1"/>
</dbReference>
<dbReference type="RefSeq" id="XP_062705959.1">
    <property type="nucleotide sequence ID" value="XM_062849975.1"/>
</dbReference>
<dbReference type="PANTHER" id="PTHR47331:SF1">
    <property type="entry name" value="GAG-LIKE PROTEIN"/>
    <property type="match status" value="1"/>
</dbReference>
<dbReference type="SUPFAM" id="SSF57903">
    <property type="entry name" value="FYVE/PHD zinc finger"/>
    <property type="match status" value="1"/>
</dbReference>
<dbReference type="Gene3D" id="3.30.70.270">
    <property type="match status" value="1"/>
</dbReference>
<reference evidence="9" key="2">
    <citation type="submission" date="2025-05" db="UniProtKB">
        <authorList>
            <consortium name="EnsemblMetazoa"/>
        </authorList>
    </citation>
    <scope>IDENTIFICATION</scope>
    <source>
        <strain evidence="9">Foshan</strain>
    </source>
</reference>
<dbReference type="InterPro" id="IPR011011">
    <property type="entry name" value="Znf_FYVE_PHD"/>
</dbReference>
<keyword evidence="1" id="KW-0479">Metal-binding</keyword>
<dbReference type="InterPro" id="IPR019787">
    <property type="entry name" value="Znf_PHD-finger"/>
</dbReference>
<dbReference type="InterPro" id="IPR008042">
    <property type="entry name" value="Retrotrans_Pao"/>
</dbReference>
<evidence type="ECO:0000256" key="6">
    <source>
        <dbReference type="SAM" id="MobiDB-lite"/>
    </source>
</evidence>
<keyword evidence="10" id="KW-1185">Reference proteome</keyword>
<feature type="domain" description="Integrase catalytic" evidence="8">
    <location>
        <begin position="1686"/>
        <end position="1872"/>
    </location>
</feature>
<dbReference type="InterPro" id="IPR040676">
    <property type="entry name" value="DUF5641"/>
</dbReference>
<evidence type="ECO:0000256" key="3">
    <source>
        <dbReference type="ARBA" id="ARBA00022833"/>
    </source>
</evidence>
<evidence type="ECO:0000256" key="4">
    <source>
        <dbReference type="PROSITE-ProRule" id="PRU00146"/>
    </source>
</evidence>
<dbReference type="PANTHER" id="PTHR47331">
    <property type="entry name" value="PHD-TYPE DOMAIN-CONTAINING PROTEIN"/>
    <property type="match status" value="1"/>
</dbReference>
<dbReference type="Pfam" id="PF00628">
    <property type="entry name" value="PHD"/>
    <property type="match status" value="1"/>
</dbReference>
<dbReference type="EnsemblMetazoa" id="AALFPA23_014321.R20818">
    <property type="protein sequence ID" value="AALFPA23_014321.P20818"/>
    <property type="gene ID" value="AALFPA23_014321"/>
</dbReference>
<evidence type="ECO:0000313" key="10">
    <source>
        <dbReference type="Proteomes" id="UP000069940"/>
    </source>
</evidence>
<dbReference type="Pfam" id="PF05380">
    <property type="entry name" value="Peptidase_A17"/>
    <property type="match status" value="1"/>
</dbReference>
<dbReference type="CDD" id="cd01644">
    <property type="entry name" value="RT_pepA17"/>
    <property type="match status" value="1"/>
</dbReference>
<name>A0ABM1Z2A5_AEDAL</name>
<feature type="region of interest" description="Disordered" evidence="6">
    <location>
        <begin position="205"/>
        <end position="272"/>
    </location>
</feature>
<organism evidence="9 10">
    <name type="scientific">Aedes albopictus</name>
    <name type="common">Asian tiger mosquito</name>
    <name type="synonym">Stegomyia albopicta</name>
    <dbReference type="NCBI Taxonomy" id="7160"/>
    <lineage>
        <taxon>Eukaryota</taxon>
        <taxon>Metazoa</taxon>
        <taxon>Ecdysozoa</taxon>
        <taxon>Arthropoda</taxon>
        <taxon>Hexapoda</taxon>
        <taxon>Insecta</taxon>
        <taxon>Pterygota</taxon>
        <taxon>Neoptera</taxon>
        <taxon>Endopterygota</taxon>
        <taxon>Diptera</taxon>
        <taxon>Nematocera</taxon>
        <taxon>Culicoidea</taxon>
        <taxon>Culicidae</taxon>
        <taxon>Culicinae</taxon>
        <taxon>Aedini</taxon>
        <taxon>Aedes</taxon>
        <taxon>Stegomyia</taxon>
    </lineage>
</organism>
<dbReference type="InterPro" id="IPR043502">
    <property type="entry name" value="DNA/RNA_pol_sf"/>
</dbReference>